<keyword evidence="3 6" id="KW-1133">Transmembrane helix</keyword>
<dbReference type="AlphaFoldDB" id="A0A849HEX9"/>
<evidence type="ECO:0000256" key="5">
    <source>
        <dbReference type="SAM" id="MobiDB-lite"/>
    </source>
</evidence>
<reference evidence="8 9" key="1">
    <citation type="submission" date="2020-04" db="EMBL/GenBank/DDBJ databases">
        <title>Knoellia sp. isolate from air conditioner.</title>
        <authorList>
            <person name="Chea S."/>
            <person name="Kim D.-U."/>
        </authorList>
    </citation>
    <scope>NUCLEOTIDE SEQUENCE [LARGE SCALE GENOMIC DNA]</scope>
    <source>
        <strain evidence="8 9">DB2414S</strain>
    </source>
</reference>
<keyword evidence="2 6" id="KW-0812">Transmembrane</keyword>
<evidence type="ECO:0000313" key="8">
    <source>
        <dbReference type="EMBL" id="NNM44771.1"/>
    </source>
</evidence>
<dbReference type="Pfam" id="PF13515">
    <property type="entry name" value="FUSC_2"/>
    <property type="match status" value="1"/>
</dbReference>
<keyword evidence="4 6" id="KW-0472">Membrane</keyword>
<proteinExistence type="predicted"/>
<feature type="transmembrane region" description="Helical" evidence="6">
    <location>
        <begin position="74"/>
        <end position="92"/>
    </location>
</feature>
<protein>
    <submittedName>
        <fullName evidence="8">Aromatic acid exporter family protein</fullName>
    </submittedName>
</protein>
<keyword evidence="9" id="KW-1185">Reference proteome</keyword>
<evidence type="ECO:0000256" key="2">
    <source>
        <dbReference type="ARBA" id="ARBA00022692"/>
    </source>
</evidence>
<dbReference type="GO" id="GO:0016020">
    <property type="term" value="C:membrane"/>
    <property type="evidence" value="ECO:0007669"/>
    <property type="project" value="UniProtKB-SubCell"/>
</dbReference>
<name>A0A849HEX9_9MICO</name>
<comment type="subcellular location">
    <subcellularLocation>
        <location evidence="1">Membrane</location>
        <topology evidence="1">Multi-pass membrane protein</topology>
    </subcellularLocation>
</comment>
<evidence type="ECO:0000256" key="4">
    <source>
        <dbReference type="ARBA" id="ARBA00023136"/>
    </source>
</evidence>
<evidence type="ECO:0000256" key="3">
    <source>
        <dbReference type="ARBA" id="ARBA00022989"/>
    </source>
</evidence>
<dbReference type="Proteomes" id="UP000588586">
    <property type="component" value="Unassembled WGS sequence"/>
</dbReference>
<feature type="domain" description="Integral membrane bound transporter" evidence="7">
    <location>
        <begin position="65"/>
        <end position="184"/>
    </location>
</feature>
<evidence type="ECO:0000256" key="1">
    <source>
        <dbReference type="ARBA" id="ARBA00004141"/>
    </source>
</evidence>
<dbReference type="EMBL" id="JABEPQ010000001">
    <property type="protein sequence ID" value="NNM44771.1"/>
    <property type="molecule type" value="Genomic_DNA"/>
</dbReference>
<accession>A0A849HEX9</accession>
<evidence type="ECO:0000256" key="6">
    <source>
        <dbReference type="SAM" id="Phobius"/>
    </source>
</evidence>
<dbReference type="RefSeq" id="WP_171241890.1">
    <property type="nucleotide sequence ID" value="NZ_JABEPQ010000001.1"/>
</dbReference>
<organism evidence="8 9">
    <name type="scientific">Knoellia koreensis</name>
    <dbReference type="NCBI Taxonomy" id="2730921"/>
    <lineage>
        <taxon>Bacteria</taxon>
        <taxon>Bacillati</taxon>
        <taxon>Actinomycetota</taxon>
        <taxon>Actinomycetes</taxon>
        <taxon>Micrococcales</taxon>
        <taxon>Intrasporangiaceae</taxon>
        <taxon>Knoellia</taxon>
    </lineage>
</organism>
<feature type="transmembrane region" description="Helical" evidence="6">
    <location>
        <begin position="127"/>
        <end position="147"/>
    </location>
</feature>
<feature type="transmembrane region" description="Helical" evidence="6">
    <location>
        <begin position="51"/>
        <end position="68"/>
    </location>
</feature>
<gene>
    <name evidence="8" type="ORF">HJG52_01980</name>
</gene>
<evidence type="ECO:0000259" key="7">
    <source>
        <dbReference type="Pfam" id="PF13515"/>
    </source>
</evidence>
<feature type="transmembrane region" description="Helical" evidence="6">
    <location>
        <begin position="99"/>
        <end position="121"/>
    </location>
</feature>
<comment type="caution">
    <text evidence="8">The sequence shown here is derived from an EMBL/GenBank/DDBJ whole genome shotgun (WGS) entry which is preliminary data.</text>
</comment>
<dbReference type="InterPro" id="IPR049453">
    <property type="entry name" value="Memb_transporter_dom"/>
</dbReference>
<sequence length="403" mass="43355">MSDSSRPDTSRSETSRSETPRADLARASLARAANRSRIEARARTDRVRSRLFFVVQCGIGAALAWWVAADLLGHNRPFFAPVTAIVSLGLSFGQRLRRVAEVMIGVAVGVFIGDAFVHFFGSGLWQITVVVVIAMSVAALLGAGPLLTTQAGVQSAIVTTLIADPGQAFTRWFDAVIGGSVALALTLVAPAAPIRRPRQQAAVVLREMGEILADTVRALRDHDDELATATLARARDSEAMLDELRSASSEGIAVVRLSPFRRRHLPSVLAIADLLEPLDRAIRNLRVLVRRAAVATWRDEPVPAAYVALIRELAASTDDIADELARRHSAEGARPGLFHVGELSAVLEPAAGLSAEVIRAQVRSMVVDLLMLTGMSGKEARDHIPEAMTLDWRPPPEGESDVD</sequence>
<feature type="region of interest" description="Disordered" evidence="5">
    <location>
        <begin position="1"/>
        <end position="24"/>
    </location>
</feature>
<evidence type="ECO:0000313" key="9">
    <source>
        <dbReference type="Proteomes" id="UP000588586"/>
    </source>
</evidence>